<dbReference type="GO" id="GO:0003677">
    <property type="term" value="F:DNA binding"/>
    <property type="evidence" value="ECO:0007669"/>
    <property type="project" value="UniProtKB-KW"/>
</dbReference>
<evidence type="ECO:0000313" key="2">
    <source>
        <dbReference type="EMBL" id="CAJ31186.1"/>
    </source>
</evidence>
<sequence>MPYYPYGVREKNHKRIFETDSMKLSTRARYALRLMVTLARHTNGDNSVVSLSQVSREAKISRRYLEQLVIGLKNASLIRGRSGKGGGYCLALPADQIRIRQIIESAIGPINIVECVMQPEICLKSDLCECRMLYQLINQRITGVLDGLVLSDLAVRGRMKGLVTTLDGFSDGVESFGGRLCD</sequence>
<dbReference type="AlphaFoldDB" id="Q3IBP1"/>
<dbReference type="NCBIfam" id="TIGR00738">
    <property type="entry name" value="rrf2_super"/>
    <property type="match status" value="1"/>
</dbReference>
<dbReference type="InterPro" id="IPR000944">
    <property type="entry name" value="Tscrpt_reg_Rrf2"/>
</dbReference>
<dbReference type="PANTHER" id="PTHR33221">
    <property type="entry name" value="WINGED HELIX-TURN-HELIX TRANSCRIPTIONAL REGULATOR, RRF2 FAMILY"/>
    <property type="match status" value="1"/>
</dbReference>
<protein>
    <submittedName>
        <fullName evidence="2">Transcriptional regulator</fullName>
    </submittedName>
</protein>
<evidence type="ECO:0000256" key="1">
    <source>
        <dbReference type="ARBA" id="ARBA00023125"/>
    </source>
</evidence>
<keyword evidence="1" id="KW-0238">DNA-binding</keyword>
<gene>
    <name evidence="2" type="ORF">39f70029</name>
</gene>
<dbReference type="Pfam" id="PF02082">
    <property type="entry name" value="Rrf2"/>
    <property type="match status" value="1"/>
</dbReference>
<organism evidence="2">
    <name type="scientific">uncultured sulfate-reducing bacterium</name>
    <dbReference type="NCBI Taxonomy" id="153939"/>
    <lineage>
        <taxon>Bacteria</taxon>
        <taxon>environmental samples</taxon>
    </lineage>
</organism>
<dbReference type="Gene3D" id="1.10.10.10">
    <property type="entry name" value="Winged helix-like DNA-binding domain superfamily/Winged helix DNA-binding domain"/>
    <property type="match status" value="1"/>
</dbReference>
<dbReference type="InterPro" id="IPR036390">
    <property type="entry name" value="WH_DNA-bd_sf"/>
</dbReference>
<accession>Q3IBP1</accession>
<dbReference type="InterPro" id="IPR036388">
    <property type="entry name" value="WH-like_DNA-bd_sf"/>
</dbReference>
<name>Q3IBP1_9BACT</name>
<dbReference type="GO" id="GO:0003700">
    <property type="term" value="F:DNA-binding transcription factor activity"/>
    <property type="evidence" value="ECO:0007669"/>
    <property type="project" value="TreeGrafter"/>
</dbReference>
<reference evidence="2" key="1">
    <citation type="journal article" date="2005" name="J. Bacteriol.">
        <title>Clustered genes related to sulfate respiration in uncultured prokaryotes support the theory of their concomitant horizontal transfer.</title>
        <authorList>
            <person name="Mussmann M."/>
            <person name="Richter M."/>
            <person name="Lombardot T."/>
            <person name="Meyerdierks A."/>
            <person name="Kuever J."/>
            <person name="Kube M."/>
            <person name="Glockner F.O."/>
            <person name="Amann R."/>
        </authorList>
    </citation>
    <scope>NUCLEOTIDE SEQUENCE</scope>
</reference>
<dbReference type="EMBL" id="CT025835">
    <property type="protein sequence ID" value="CAJ31186.1"/>
    <property type="molecule type" value="Genomic_DNA"/>
</dbReference>
<proteinExistence type="predicted"/>
<dbReference type="PROSITE" id="PS51197">
    <property type="entry name" value="HTH_RRF2_2"/>
    <property type="match status" value="1"/>
</dbReference>
<dbReference type="PANTHER" id="PTHR33221:SF5">
    <property type="entry name" value="HTH-TYPE TRANSCRIPTIONAL REGULATOR ISCR"/>
    <property type="match status" value="1"/>
</dbReference>
<dbReference type="GO" id="GO:0005829">
    <property type="term" value="C:cytosol"/>
    <property type="evidence" value="ECO:0007669"/>
    <property type="project" value="TreeGrafter"/>
</dbReference>
<dbReference type="SUPFAM" id="SSF46785">
    <property type="entry name" value="Winged helix' DNA-binding domain"/>
    <property type="match status" value="1"/>
</dbReference>